<evidence type="ECO:0000313" key="3">
    <source>
        <dbReference type="Proteomes" id="UP001633002"/>
    </source>
</evidence>
<comment type="caution">
    <text evidence="2">The sequence shown here is derived from an EMBL/GenBank/DDBJ whole genome shotgun (WGS) entry which is preliminary data.</text>
</comment>
<gene>
    <name evidence="2" type="ORF">R1sor_020342</name>
</gene>
<proteinExistence type="predicted"/>
<evidence type="ECO:0008006" key="4">
    <source>
        <dbReference type="Google" id="ProtNLM"/>
    </source>
</evidence>
<accession>A0ABD3IIX8</accession>
<keyword evidence="3" id="KW-1185">Reference proteome</keyword>
<reference evidence="2 3" key="1">
    <citation type="submission" date="2024-09" db="EMBL/GenBank/DDBJ databases">
        <title>Chromosome-scale assembly of Riccia sorocarpa.</title>
        <authorList>
            <person name="Paukszto L."/>
        </authorList>
    </citation>
    <scope>NUCLEOTIDE SEQUENCE [LARGE SCALE GENOMIC DNA]</scope>
    <source>
        <strain evidence="2">LP-2024</strain>
        <tissue evidence="2">Aerial parts of the thallus</tissue>
    </source>
</reference>
<feature type="region of interest" description="Disordered" evidence="1">
    <location>
        <begin position="163"/>
        <end position="187"/>
    </location>
</feature>
<dbReference type="AlphaFoldDB" id="A0ABD3IIX8"/>
<evidence type="ECO:0000313" key="2">
    <source>
        <dbReference type="EMBL" id="KAL3702320.1"/>
    </source>
</evidence>
<organism evidence="2 3">
    <name type="scientific">Riccia sorocarpa</name>
    <dbReference type="NCBI Taxonomy" id="122646"/>
    <lineage>
        <taxon>Eukaryota</taxon>
        <taxon>Viridiplantae</taxon>
        <taxon>Streptophyta</taxon>
        <taxon>Embryophyta</taxon>
        <taxon>Marchantiophyta</taxon>
        <taxon>Marchantiopsida</taxon>
        <taxon>Marchantiidae</taxon>
        <taxon>Marchantiales</taxon>
        <taxon>Ricciaceae</taxon>
        <taxon>Riccia</taxon>
    </lineage>
</organism>
<name>A0ABD3IIX8_9MARC</name>
<sequence length="187" mass="21631">MRIQGVENKNAEKAYNSLKETITSWNAISRAENEKVEQAFEERPSTSVVWEWKICGKLKRAPQALPDDNNDLRCYVKCRQTDGASPHYRKLTPSDGVNVAKPAKWRTPCTRSGTANMRHKLGNESLMHLWQHRQQAKGTYKQEEREKFKLAWAFEWAGIEEDNNGNLLIPRQAPWARPSRNEDEDPP</sequence>
<evidence type="ECO:0000256" key="1">
    <source>
        <dbReference type="SAM" id="MobiDB-lite"/>
    </source>
</evidence>
<dbReference type="Proteomes" id="UP001633002">
    <property type="component" value="Unassembled WGS sequence"/>
</dbReference>
<protein>
    <recommendedName>
        <fullName evidence="4">HNH homing endonuclease</fullName>
    </recommendedName>
</protein>
<dbReference type="EMBL" id="JBJQOH010000001">
    <property type="protein sequence ID" value="KAL3702320.1"/>
    <property type="molecule type" value="Genomic_DNA"/>
</dbReference>